<evidence type="ECO:0000256" key="1">
    <source>
        <dbReference type="SAM" id="Phobius"/>
    </source>
</evidence>
<evidence type="ECO:0000313" key="3">
    <source>
        <dbReference type="EMBL" id="KZD91828.1"/>
    </source>
</evidence>
<comment type="caution">
    <text evidence="3">The sequence shown here is derived from an EMBL/GenBank/DDBJ whole genome shotgun (WGS) entry which is preliminary data.</text>
</comment>
<gene>
    <name evidence="3" type="ORF">B4122_2470</name>
    <name evidence="2" type="ORF">B4122_4145</name>
</gene>
<name>A0AAP1H9G6_BACIU</name>
<keyword evidence="1" id="KW-0472">Membrane</keyword>
<protein>
    <submittedName>
        <fullName evidence="3">Uncharacterized protein</fullName>
    </submittedName>
</protein>
<keyword evidence="1" id="KW-0812">Transmembrane</keyword>
<dbReference type="AlphaFoldDB" id="A0AAP1H9G6"/>
<accession>A0AAP1H9G6</accession>
<dbReference type="Proteomes" id="UP000076442">
    <property type="component" value="Unassembled WGS sequence"/>
</dbReference>
<reference evidence="3 4" key="1">
    <citation type="submission" date="2015-09" db="EMBL/GenBank/DDBJ databases">
        <title>Spore heat resistance.</title>
        <authorList>
            <person name="Boekhorst J."/>
            <person name="Berendsen E.M."/>
            <person name="Wells-Bennik M.H."/>
            <person name="Kuipers O.P."/>
        </authorList>
    </citation>
    <scope>NUCLEOTIDE SEQUENCE [LARGE SCALE GENOMIC DNA]</scope>
    <source>
        <strain evidence="3 4">B4122</strain>
    </source>
</reference>
<proteinExistence type="predicted"/>
<evidence type="ECO:0000313" key="4">
    <source>
        <dbReference type="Proteomes" id="UP000076442"/>
    </source>
</evidence>
<evidence type="ECO:0000313" key="2">
    <source>
        <dbReference type="EMBL" id="KZD88720.1"/>
    </source>
</evidence>
<keyword evidence="1" id="KW-1133">Transmembrane helix</keyword>
<sequence length="44" mass="5239">MQDLTDNLFPVRIQVIFFSLVCVFFRLERREFLKIISCAAMKAE</sequence>
<organism evidence="3 4">
    <name type="scientific">Bacillus subtilis</name>
    <dbReference type="NCBI Taxonomy" id="1423"/>
    <lineage>
        <taxon>Bacteria</taxon>
        <taxon>Bacillati</taxon>
        <taxon>Bacillota</taxon>
        <taxon>Bacilli</taxon>
        <taxon>Bacillales</taxon>
        <taxon>Bacillaceae</taxon>
        <taxon>Bacillus</taxon>
    </lineage>
</organism>
<dbReference type="EMBL" id="LJZV01000026">
    <property type="protein sequence ID" value="KZD88720.1"/>
    <property type="molecule type" value="Genomic_DNA"/>
</dbReference>
<feature type="transmembrane region" description="Helical" evidence="1">
    <location>
        <begin position="12"/>
        <end position="27"/>
    </location>
</feature>
<dbReference type="EMBL" id="LJZV01000012">
    <property type="protein sequence ID" value="KZD91828.1"/>
    <property type="molecule type" value="Genomic_DNA"/>
</dbReference>